<reference evidence="13" key="1">
    <citation type="submission" date="2022-07" db="EMBL/GenBank/DDBJ databases">
        <authorList>
            <person name="Trinca V."/>
            <person name="Uliana J.V.C."/>
            <person name="Torres T.T."/>
            <person name="Ward R.J."/>
            <person name="Monesi N."/>
        </authorList>
    </citation>
    <scope>NUCLEOTIDE SEQUENCE</scope>
    <source>
        <strain evidence="13">HSMRA1968</strain>
        <tissue evidence="13">Whole embryos</tissue>
    </source>
</reference>
<evidence type="ECO:0000256" key="2">
    <source>
        <dbReference type="ARBA" id="ARBA00004141"/>
    </source>
</evidence>
<dbReference type="FunFam" id="1.20.120.1770:FF:000001">
    <property type="entry name" value="Cytochrome b reductase 1"/>
    <property type="match status" value="1"/>
</dbReference>
<evidence type="ECO:0000256" key="4">
    <source>
        <dbReference type="ARBA" id="ARBA00022617"/>
    </source>
</evidence>
<feature type="transmembrane region" description="Helical" evidence="11">
    <location>
        <begin position="107"/>
        <end position="128"/>
    </location>
</feature>
<evidence type="ECO:0000256" key="11">
    <source>
        <dbReference type="SAM" id="Phobius"/>
    </source>
</evidence>
<dbReference type="Gene3D" id="1.20.120.1770">
    <property type="match status" value="1"/>
</dbReference>
<accession>A0A9Q0N4G6</accession>
<sequence>MHNVYILKTAYYERLNLKMEPIGDTTQGQRLINFRIFYLITQMVGITIIILMAAWISIYLGGFGWSAPAIEFNWHPLLMTIGMIYLFGNSITLYRSFRYARKKNLKISHATLFGVIMVLIILALIAVFNSHNLASPPIPNLYSLHSWIGLGAVIIFGCQWVAGFVSFLYPQIAGPNKMVYMPIHIYFGLLAFVLAIIAALLGITEKAIFHMGASAYSQLPNEAYIVNSIGALIVLFAGLIVFLTTNEGYRRIPLPEDAMLLIGHDDERHNLLSDASSSS</sequence>
<dbReference type="PROSITE" id="PS50939">
    <property type="entry name" value="CYTOCHROME_B561"/>
    <property type="match status" value="1"/>
</dbReference>
<protein>
    <submittedName>
        <fullName evidence="13">Plasma membrane ascorbate-dependent reductase CYBRD1</fullName>
    </submittedName>
</protein>
<dbReference type="InterPro" id="IPR043205">
    <property type="entry name" value="CYB561/CYBRD1-like"/>
</dbReference>
<dbReference type="GO" id="GO:0016491">
    <property type="term" value="F:oxidoreductase activity"/>
    <property type="evidence" value="ECO:0007669"/>
    <property type="project" value="InterPro"/>
</dbReference>
<dbReference type="AlphaFoldDB" id="A0A9Q0N4G6"/>
<name>A0A9Q0N4G6_9DIPT</name>
<evidence type="ECO:0000256" key="9">
    <source>
        <dbReference type="ARBA" id="ARBA00023004"/>
    </source>
</evidence>
<feature type="transmembrane region" description="Helical" evidence="11">
    <location>
        <begin position="36"/>
        <end position="62"/>
    </location>
</feature>
<evidence type="ECO:0000256" key="5">
    <source>
        <dbReference type="ARBA" id="ARBA00022692"/>
    </source>
</evidence>
<keyword evidence="14" id="KW-1185">Reference proteome</keyword>
<keyword evidence="10 11" id="KW-0472">Membrane</keyword>
<dbReference type="PANTHER" id="PTHR10106">
    <property type="entry name" value="CYTOCHROME B561-RELATED"/>
    <property type="match status" value="1"/>
</dbReference>
<keyword evidence="8 11" id="KW-1133">Transmembrane helix</keyword>
<keyword evidence="6" id="KW-0479">Metal-binding</keyword>
<evidence type="ECO:0000256" key="8">
    <source>
        <dbReference type="ARBA" id="ARBA00022989"/>
    </source>
</evidence>
<evidence type="ECO:0000259" key="12">
    <source>
        <dbReference type="PROSITE" id="PS50939"/>
    </source>
</evidence>
<evidence type="ECO:0000256" key="1">
    <source>
        <dbReference type="ARBA" id="ARBA00001970"/>
    </source>
</evidence>
<evidence type="ECO:0000313" key="13">
    <source>
        <dbReference type="EMBL" id="KAJ6642444.1"/>
    </source>
</evidence>
<comment type="subcellular location">
    <subcellularLocation>
        <location evidence="2">Membrane</location>
        <topology evidence="2">Multi-pass membrane protein</topology>
    </subcellularLocation>
</comment>
<dbReference type="EMBL" id="WJQU01000002">
    <property type="protein sequence ID" value="KAJ6642444.1"/>
    <property type="molecule type" value="Genomic_DNA"/>
</dbReference>
<gene>
    <name evidence="13" type="primary">cybrd1</name>
    <name evidence="13" type="ORF">Bhyg_07393</name>
</gene>
<keyword evidence="5 11" id="KW-0812">Transmembrane</keyword>
<dbReference type="GO" id="GO:0046872">
    <property type="term" value="F:metal ion binding"/>
    <property type="evidence" value="ECO:0007669"/>
    <property type="project" value="UniProtKB-KW"/>
</dbReference>
<keyword evidence="9" id="KW-0408">Iron</keyword>
<evidence type="ECO:0000256" key="3">
    <source>
        <dbReference type="ARBA" id="ARBA00022448"/>
    </source>
</evidence>
<evidence type="ECO:0000256" key="10">
    <source>
        <dbReference type="ARBA" id="ARBA00023136"/>
    </source>
</evidence>
<proteinExistence type="predicted"/>
<feature type="transmembrane region" description="Helical" evidence="11">
    <location>
        <begin position="223"/>
        <end position="243"/>
    </location>
</feature>
<dbReference type="SMART" id="SM00665">
    <property type="entry name" value="B561"/>
    <property type="match status" value="1"/>
</dbReference>
<dbReference type="Pfam" id="PF03188">
    <property type="entry name" value="Cytochrom_B561"/>
    <property type="match status" value="1"/>
</dbReference>
<dbReference type="Proteomes" id="UP001151699">
    <property type="component" value="Chromosome B"/>
</dbReference>
<evidence type="ECO:0000256" key="7">
    <source>
        <dbReference type="ARBA" id="ARBA00022982"/>
    </source>
</evidence>
<keyword evidence="4" id="KW-0349">Heme</keyword>
<evidence type="ECO:0000313" key="14">
    <source>
        <dbReference type="Proteomes" id="UP001151699"/>
    </source>
</evidence>
<keyword evidence="7" id="KW-0249">Electron transport</keyword>
<feature type="transmembrane region" description="Helical" evidence="11">
    <location>
        <begin position="148"/>
        <end position="169"/>
    </location>
</feature>
<comment type="cofactor">
    <cofactor evidence="1">
        <name>heme b</name>
        <dbReference type="ChEBI" id="CHEBI:60344"/>
    </cofactor>
</comment>
<keyword evidence="3" id="KW-0813">Transport</keyword>
<dbReference type="PANTHER" id="PTHR10106:SF0">
    <property type="entry name" value="LD36721P"/>
    <property type="match status" value="1"/>
</dbReference>
<evidence type="ECO:0000256" key="6">
    <source>
        <dbReference type="ARBA" id="ARBA00022723"/>
    </source>
</evidence>
<comment type="caution">
    <text evidence="13">The sequence shown here is derived from an EMBL/GenBank/DDBJ whole genome shotgun (WGS) entry which is preliminary data.</text>
</comment>
<feature type="transmembrane region" description="Helical" evidence="11">
    <location>
        <begin position="181"/>
        <end position="203"/>
    </location>
</feature>
<dbReference type="OrthoDB" id="907479at2759"/>
<dbReference type="GO" id="GO:0016020">
    <property type="term" value="C:membrane"/>
    <property type="evidence" value="ECO:0007669"/>
    <property type="project" value="UniProtKB-SubCell"/>
</dbReference>
<feature type="domain" description="Cytochrome b561" evidence="12">
    <location>
        <begin position="40"/>
        <end position="245"/>
    </location>
</feature>
<organism evidence="13 14">
    <name type="scientific">Pseudolycoriella hygida</name>
    <dbReference type="NCBI Taxonomy" id="35572"/>
    <lineage>
        <taxon>Eukaryota</taxon>
        <taxon>Metazoa</taxon>
        <taxon>Ecdysozoa</taxon>
        <taxon>Arthropoda</taxon>
        <taxon>Hexapoda</taxon>
        <taxon>Insecta</taxon>
        <taxon>Pterygota</taxon>
        <taxon>Neoptera</taxon>
        <taxon>Endopterygota</taxon>
        <taxon>Diptera</taxon>
        <taxon>Nematocera</taxon>
        <taxon>Sciaroidea</taxon>
        <taxon>Sciaridae</taxon>
        <taxon>Pseudolycoriella</taxon>
    </lineage>
</organism>
<feature type="transmembrane region" description="Helical" evidence="11">
    <location>
        <begin position="74"/>
        <end position="95"/>
    </location>
</feature>
<dbReference type="InterPro" id="IPR006593">
    <property type="entry name" value="Cyt_b561/ferric_Rdtase_TM"/>
</dbReference>